<comment type="caution">
    <text evidence="1">The sequence shown here is derived from an EMBL/GenBank/DDBJ whole genome shotgun (WGS) entry which is preliminary data.</text>
</comment>
<dbReference type="EMBL" id="JBIRGH010000032">
    <property type="protein sequence ID" value="MFH8589443.1"/>
    <property type="molecule type" value="Genomic_DNA"/>
</dbReference>
<dbReference type="Proteomes" id="UP001610990">
    <property type="component" value="Unassembled WGS sequence"/>
</dbReference>
<evidence type="ECO:0000313" key="1">
    <source>
        <dbReference type="EMBL" id="MFH8589443.1"/>
    </source>
</evidence>
<organism evidence="1 2">
    <name type="scientific">Streptomyces celluloflavus</name>
    <dbReference type="NCBI Taxonomy" id="58344"/>
    <lineage>
        <taxon>Bacteria</taxon>
        <taxon>Bacillati</taxon>
        <taxon>Actinomycetota</taxon>
        <taxon>Actinomycetes</taxon>
        <taxon>Kitasatosporales</taxon>
        <taxon>Streptomycetaceae</taxon>
        <taxon>Streptomyces</taxon>
    </lineage>
</organism>
<proteinExistence type="predicted"/>
<protein>
    <submittedName>
        <fullName evidence="1">Uncharacterized protein</fullName>
    </submittedName>
</protein>
<accession>A0ABW7RQH7</accession>
<sequence>MGTADGAALKRPVVPRDTPLTWTVRARAANGRASGGRWVLAAR</sequence>
<evidence type="ECO:0000313" key="2">
    <source>
        <dbReference type="Proteomes" id="UP001610990"/>
    </source>
</evidence>
<gene>
    <name evidence="1" type="ORF">ACH4GP_34575</name>
</gene>
<name>A0ABW7RQH7_9ACTN</name>
<dbReference type="RefSeq" id="WP_397676456.1">
    <property type="nucleotide sequence ID" value="NZ_JBIRGH010000032.1"/>
</dbReference>
<reference evidence="1 2" key="1">
    <citation type="submission" date="2024-10" db="EMBL/GenBank/DDBJ databases">
        <title>The Natural Products Discovery Center: Release of the First 8490 Sequenced Strains for Exploring Actinobacteria Biosynthetic Diversity.</title>
        <authorList>
            <person name="Kalkreuter E."/>
            <person name="Kautsar S.A."/>
            <person name="Yang D."/>
            <person name="Bader C.D."/>
            <person name="Teijaro C.N."/>
            <person name="Fluegel L."/>
            <person name="Davis C.M."/>
            <person name="Simpson J.R."/>
            <person name="Lauterbach L."/>
            <person name="Steele A.D."/>
            <person name="Gui C."/>
            <person name="Meng S."/>
            <person name="Li G."/>
            <person name="Viehrig K."/>
            <person name="Ye F."/>
            <person name="Su P."/>
            <person name="Kiefer A.F."/>
            <person name="Nichols A."/>
            <person name="Cepeda A.J."/>
            <person name="Yan W."/>
            <person name="Fan B."/>
            <person name="Jiang Y."/>
            <person name="Adhikari A."/>
            <person name="Zheng C.-J."/>
            <person name="Schuster L."/>
            <person name="Cowan T.M."/>
            <person name="Smanski M.J."/>
            <person name="Chevrette M.G."/>
            <person name="De Carvalho L.P.S."/>
            <person name="Shen B."/>
        </authorList>
    </citation>
    <scope>NUCLEOTIDE SEQUENCE [LARGE SCALE GENOMIC DNA]</scope>
    <source>
        <strain evidence="1 2">NPDC018013</strain>
    </source>
</reference>
<keyword evidence="2" id="KW-1185">Reference proteome</keyword>